<dbReference type="OrthoDB" id="43999at2759"/>
<accession>A0A9K3PTM7</accession>
<evidence type="ECO:0000313" key="2">
    <source>
        <dbReference type="Proteomes" id="UP000693970"/>
    </source>
</evidence>
<organism evidence="1 2">
    <name type="scientific">Nitzschia inconspicua</name>
    <dbReference type="NCBI Taxonomy" id="303405"/>
    <lineage>
        <taxon>Eukaryota</taxon>
        <taxon>Sar</taxon>
        <taxon>Stramenopiles</taxon>
        <taxon>Ochrophyta</taxon>
        <taxon>Bacillariophyta</taxon>
        <taxon>Bacillariophyceae</taxon>
        <taxon>Bacillariophycidae</taxon>
        <taxon>Bacillariales</taxon>
        <taxon>Bacillariaceae</taxon>
        <taxon>Nitzschia</taxon>
    </lineage>
</organism>
<evidence type="ECO:0000313" key="1">
    <source>
        <dbReference type="EMBL" id="KAG7359232.1"/>
    </source>
</evidence>
<dbReference type="Proteomes" id="UP000693970">
    <property type="component" value="Unassembled WGS sequence"/>
</dbReference>
<gene>
    <name evidence="1" type="ORF">IV203_015821</name>
</gene>
<reference evidence="1" key="1">
    <citation type="journal article" date="2021" name="Sci. Rep.">
        <title>Diploid genomic architecture of Nitzschia inconspicua, an elite biomass production diatom.</title>
        <authorList>
            <person name="Oliver A."/>
            <person name="Podell S."/>
            <person name="Pinowska A."/>
            <person name="Traller J.C."/>
            <person name="Smith S.R."/>
            <person name="McClure R."/>
            <person name="Beliaev A."/>
            <person name="Bohutskyi P."/>
            <person name="Hill E.A."/>
            <person name="Rabines A."/>
            <person name="Zheng H."/>
            <person name="Allen L.Z."/>
            <person name="Kuo A."/>
            <person name="Grigoriev I.V."/>
            <person name="Allen A.E."/>
            <person name="Hazlebeck D."/>
            <person name="Allen E.E."/>
        </authorList>
    </citation>
    <scope>NUCLEOTIDE SEQUENCE</scope>
    <source>
        <strain evidence="1">Hildebrandi</strain>
    </source>
</reference>
<name>A0A9K3PTM7_9STRA</name>
<dbReference type="InterPro" id="IPR011692">
    <property type="entry name" value="Stress_up-reg_Nod19"/>
</dbReference>
<dbReference type="EMBL" id="JAGRRH010000014">
    <property type="protein sequence ID" value="KAG7359232.1"/>
    <property type="molecule type" value="Genomic_DNA"/>
</dbReference>
<proteinExistence type="predicted"/>
<dbReference type="AlphaFoldDB" id="A0A9K3PTM7"/>
<sequence length="813" mass="91214">MNQGGLPYRIANAPDFDTEELSKSYEYFDVYSLPIKTLYSQVHWTSHGDIKLPNDIIERFQDDGKVMALMGYEVDQVRDDPETGEEVSVPLTWAYNHHYMVFLSNSRTRRVVEKPVTEETRHMSHGSDKVWTVEPLPGTVDDEHLKYPHSIFISEGNGGEMRKSYHGYPKGYAQLIQSPDTFTPIPMQIDTWNREMTNATFLPGPVPRSSRIRDGVAGYNPLLECPCSDRLVKQWGMTYTIDEGSCDGGDMSNATECFSAAKRLIPSIKVVTKNETFHNNSLPMGCTANIDEEGTLYVVWNSLDGHSVDTSSFGTLQVQTPSTTVVGVAKGVVNITVSMNPGDDMVTITLNGPEDKWFGVGFGTDSMCVKMEADECPTGGPYAIIIKGENVEERRLDYHGIGRPIESSVVIKSNIVYGSLRTVQLQRSLEGISSDHFTFDIDMNEMKMIAATGCSLEFAQHCSHQSNTVSFLPIDVTKKVCRAGVRGTIDGAPFNKHCQPFPKSVLLDEKNPTCFIETYRGGQSCCRHNHFLLDKDQEIPWNDQFLEYRLKYRFYFEEYQEKVENQPASHQNLVRLYWTTEAGAGEYDVPECEPGTPASQCIHVITSQWQVRECVDANEDEIAGVELIYAAPHCHAPTCLTMELYNAETGQLLCHVDTLKGDGNTTYDEKGFIAIPPCLWSDTRGDDSSIGLPRPIMLPLNATLLSIKRANSTWPHTGEMASWQMRGRLVPKKGQDEDHDIAHLPSSHLRPPSYVVNQRVTVFPAQPLDSQNPPDVSFSPPKWNESISNVLRTITLKISNDFLLHYSHTRFIS</sequence>
<protein>
    <submittedName>
        <fullName evidence="1">Stress up-regulated Nod 19 domain containing protein</fullName>
    </submittedName>
</protein>
<comment type="caution">
    <text evidence="1">The sequence shown here is derived from an EMBL/GenBank/DDBJ whole genome shotgun (WGS) entry which is preliminary data.</text>
</comment>
<dbReference type="Pfam" id="PF07712">
    <property type="entry name" value="SURNod19"/>
    <property type="match status" value="1"/>
</dbReference>
<reference evidence="1" key="2">
    <citation type="submission" date="2021-04" db="EMBL/GenBank/DDBJ databases">
        <authorList>
            <person name="Podell S."/>
        </authorList>
    </citation>
    <scope>NUCLEOTIDE SEQUENCE</scope>
    <source>
        <strain evidence="1">Hildebrandi</strain>
    </source>
</reference>
<keyword evidence="2" id="KW-1185">Reference proteome</keyword>